<dbReference type="PROSITE" id="PS51198">
    <property type="entry name" value="UVRD_HELICASE_ATP_BIND"/>
    <property type="match status" value="1"/>
</dbReference>
<dbReference type="PANTHER" id="PTHR11070">
    <property type="entry name" value="UVRD / RECB / PCRA DNA HELICASE FAMILY MEMBER"/>
    <property type="match status" value="1"/>
</dbReference>
<evidence type="ECO:0000256" key="9">
    <source>
        <dbReference type="ARBA" id="ARBA00034808"/>
    </source>
</evidence>
<dbReference type="InterPro" id="IPR014017">
    <property type="entry name" value="DNA_helicase_UvrD-like_C"/>
</dbReference>
<keyword evidence="3 12" id="KW-0378">Hydrolase</keyword>
<sequence length="540" mass="61893">MYSIDLSPQQEEAVWCTHGPILVSAGAGSGKTRTLSAKVAYLVKHLGYSPSRILAITFTNKAAEEMKARLEAVTGYPREAFPWVRTFHSACFRILKNECELLGYRLPISVYSESQQLTHLKKIALKLNVDKKYVRSIHYIISKAKNTGDPEQYLSRHKGIPKILDLYKLYNETLKENNAVDFDDILLLVRNMFVKHPEVRKRYQQFFDYILIDEFQDSNALQNEIAELILRDGNLMVVGDDYQSIYQFRGAEPRFFVDFPNRFPNAKVFKLEQNYRSTKPIVAAADALIAHNTFRIEKKCFSVKDGPPVKICKFFDEKDEASWIADECKKYHYHDGIPWNQIAVLYRTRFCSLAFEEAMRERKVPYKIVGARGFYESKEVQDINAYLISSVNPKDDIAFERVINTPRRGIGNAMLKKINAFRMPGMSLQEACWAAVQANALSKKATTALITLKNHLDAIACLPPNQAINMVLNDVGYGKYLEEYAENSEDYINRMGNVELLLHLASSKKNIEEYLEDSALIREDQDTDEGTNEGVRLMTF</sequence>
<dbReference type="InterPro" id="IPR027417">
    <property type="entry name" value="P-loop_NTPase"/>
</dbReference>
<evidence type="ECO:0000256" key="6">
    <source>
        <dbReference type="ARBA" id="ARBA00023125"/>
    </source>
</evidence>
<dbReference type="InterPro" id="IPR000212">
    <property type="entry name" value="DNA_helicase_UvrD/REP"/>
</dbReference>
<keyword evidence="2 12" id="KW-0547">Nucleotide-binding</keyword>
<reference evidence="15" key="1">
    <citation type="journal article" date="2020" name="mSystems">
        <title>Genome- and Community-Level Interaction Insights into Carbon Utilization and Element Cycling Functions of Hydrothermarchaeota in Hydrothermal Sediment.</title>
        <authorList>
            <person name="Zhou Z."/>
            <person name="Liu Y."/>
            <person name="Xu W."/>
            <person name="Pan J."/>
            <person name="Luo Z.H."/>
            <person name="Li M."/>
        </authorList>
    </citation>
    <scope>NUCLEOTIDE SEQUENCE [LARGE SCALE GENOMIC DNA]</scope>
    <source>
        <strain evidence="15">HyVt-19</strain>
    </source>
</reference>
<evidence type="ECO:0000259" key="14">
    <source>
        <dbReference type="PROSITE" id="PS51217"/>
    </source>
</evidence>
<dbReference type="Pfam" id="PF00580">
    <property type="entry name" value="UvrD-helicase"/>
    <property type="match status" value="1"/>
</dbReference>
<evidence type="ECO:0000259" key="13">
    <source>
        <dbReference type="PROSITE" id="PS51198"/>
    </source>
</evidence>
<name>A0A7C0WUD9_9BACT</name>
<evidence type="ECO:0000256" key="2">
    <source>
        <dbReference type="ARBA" id="ARBA00022741"/>
    </source>
</evidence>
<dbReference type="Gene3D" id="1.10.10.160">
    <property type="match status" value="1"/>
</dbReference>
<dbReference type="GO" id="GO:0016787">
    <property type="term" value="F:hydrolase activity"/>
    <property type="evidence" value="ECO:0007669"/>
    <property type="project" value="UniProtKB-UniRule"/>
</dbReference>
<keyword evidence="4 12" id="KW-0347">Helicase</keyword>
<organism evidence="15">
    <name type="scientific">Thermodesulforhabdus norvegica</name>
    <dbReference type="NCBI Taxonomy" id="39841"/>
    <lineage>
        <taxon>Bacteria</taxon>
        <taxon>Pseudomonadati</taxon>
        <taxon>Thermodesulfobacteriota</taxon>
        <taxon>Syntrophobacteria</taxon>
        <taxon>Syntrophobacterales</taxon>
        <taxon>Thermodesulforhabdaceae</taxon>
        <taxon>Thermodesulforhabdus</taxon>
    </lineage>
</organism>
<comment type="caution">
    <text evidence="15">The sequence shown here is derived from an EMBL/GenBank/DDBJ whole genome shotgun (WGS) entry which is preliminary data.</text>
</comment>
<evidence type="ECO:0000313" key="15">
    <source>
        <dbReference type="EMBL" id="HDL90503.1"/>
    </source>
</evidence>
<dbReference type="Pfam" id="PF13361">
    <property type="entry name" value="UvrD_C"/>
    <property type="match status" value="1"/>
</dbReference>
<keyword evidence="6" id="KW-0238">DNA-binding</keyword>
<proteinExistence type="inferred from homology"/>
<dbReference type="PROSITE" id="PS51217">
    <property type="entry name" value="UVRD_HELICASE_CTER"/>
    <property type="match status" value="1"/>
</dbReference>
<evidence type="ECO:0000256" key="1">
    <source>
        <dbReference type="ARBA" id="ARBA00009922"/>
    </source>
</evidence>
<keyword evidence="5 12" id="KW-0067">ATP-binding</keyword>
<feature type="domain" description="UvrD-like helicase ATP-binding" evidence="13">
    <location>
        <begin position="4"/>
        <end position="278"/>
    </location>
</feature>
<dbReference type="GO" id="GO:0000725">
    <property type="term" value="P:recombinational repair"/>
    <property type="evidence" value="ECO:0007669"/>
    <property type="project" value="TreeGrafter"/>
</dbReference>
<accession>A0A7C0WUD9</accession>
<dbReference type="GO" id="GO:0043138">
    <property type="term" value="F:3'-5' DNA helicase activity"/>
    <property type="evidence" value="ECO:0007669"/>
    <property type="project" value="UniProtKB-EC"/>
</dbReference>
<feature type="domain" description="UvrD-like helicase C-terminal" evidence="14">
    <location>
        <begin position="279"/>
        <end position="540"/>
    </location>
</feature>
<dbReference type="EC" id="5.6.2.4" evidence="9"/>
<comment type="catalytic activity">
    <reaction evidence="8">
        <text>Couples ATP hydrolysis with the unwinding of duplex DNA by translocating in the 3'-5' direction.</text>
        <dbReference type="EC" id="5.6.2.4"/>
    </reaction>
</comment>
<evidence type="ECO:0000256" key="4">
    <source>
        <dbReference type="ARBA" id="ARBA00022806"/>
    </source>
</evidence>
<feature type="non-terminal residue" evidence="15">
    <location>
        <position position="540"/>
    </location>
</feature>
<keyword evidence="7" id="KW-0413">Isomerase</keyword>
<evidence type="ECO:0000256" key="10">
    <source>
        <dbReference type="ARBA" id="ARBA00034923"/>
    </source>
</evidence>
<dbReference type="InterPro" id="IPR014016">
    <property type="entry name" value="UvrD-like_ATP-bd"/>
</dbReference>
<evidence type="ECO:0000256" key="5">
    <source>
        <dbReference type="ARBA" id="ARBA00022840"/>
    </source>
</evidence>
<dbReference type="EMBL" id="DQZW01000296">
    <property type="protein sequence ID" value="HDL90503.1"/>
    <property type="molecule type" value="Genomic_DNA"/>
</dbReference>
<comment type="catalytic activity">
    <reaction evidence="11">
        <text>ATP + H2O = ADP + phosphate + H(+)</text>
        <dbReference type="Rhea" id="RHEA:13065"/>
        <dbReference type="ChEBI" id="CHEBI:15377"/>
        <dbReference type="ChEBI" id="CHEBI:15378"/>
        <dbReference type="ChEBI" id="CHEBI:30616"/>
        <dbReference type="ChEBI" id="CHEBI:43474"/>
        <dbReference type="ChEBI" id="CHEBI:456216"/>
        <dbReference type="EC" id="5.6.2.4"/>
    </reaction>
</comment>
<gene>
    <name evidence="15" type="ORF">ENG14_06330</name>
</gene>
<evidence type="ECO:0000256" key="3">
    <source>
        <dbReference type="ARBA" id="ARBA00022801"/>
    </source>
</evidence>
<evidence type="ECO:0000256" key="12">
    <source>
        <dbReference type="PROSITE-ProRule" id="PRU00560"/>
    </source>
</evidence>
<dbReference type="GO" id="GO:0003677">
    <property type="term" value="F:DNA binding"/>
    <property type="evidence" value="ECO:0007669"/>
    <property type="project" value="UniProtKB-KW"/>
</dbReference>
<dbReference type="Gene3D" id="1.10.486.10">
    <property type="entry name" value="PCRA, domain 4"/>
    <property type="match status" value="1"/>
</dbReference>
<dbReference type="InterPro" id="IPR013986">
    <property type="entry name" value="DExx_box_DNA_helicase_dom_sf"/>
</dbReference>
<dbReference type="GO" id="GO:0005524">
    <property type="term" value="F:ATP binding"/>
    <property type="evidence" value="ECO:0007669"/>
    <property type="project" value="UniProtKB-UniRule"/>
</dbReference>
<evidence type="ECO:0000256" key="11">
    <source>
        <dbReference type="ARBA" id="ARBA00048988"/>
    </source>
</evidence>
<dbReference type="Proteomes" id="UP000886355">
    <property type="component" value="Unassembled WGS sequence"/>
</dbReference>
<dbReference type="SUPFAM" id="SSF52540">
    <property type="entry name" value="P-loop containing nucleoside triphosphate hydrolases"/>
    <property type="match status" value="1"/>
</dbReference>
<dbReference type="Gene3D" id="3.40.50.300">
    <property type="entry name" value="P-loop containing nucleotide triphosphate hydrolases"/>
    <property type="match status" value="2"/>
</dbReference>
<comment type="similarity">
    <text evidence="1">Belongs to the helicase family. UvrD subfamily.</text>
</comment>
<dbReference type="PANTHER" id="PTHR11070:SF2">
    <property type="entry name" value="ATP-DEPENDENT DNA HELICASE SRS2"/>
    <property type="match status" value="1"/>
</dbReference>
<dbReference type="AlphaFoldDB" id="A0A7C0WUD9"/>
<evidence type="ECO:0000256" key="8">
    <source>
        <dbReference type="ARBA" id="ARBA00034617"/>
    </source>
</evidence>
<evidence type="ECO:0000256" key="7">
    <source>
        <dbReference type="ARBA" id="ARBA00023235"/>
    </source>
</evidence>
<protein>
    <recommendedName>
        <fullName evidence="9">DNA 3'-5' helicase</fullName>
        <ecNumber evidence="9">5.6.2.4</ecNumber>
    </recommendedName>
    <alternativeName>
        <fullName evidence="10">DNA 3'-5' helicase II</fullName>
    </alternativeName>
</protein>
<feature type="binding site" evidence="12">
    <location>
        <begin position="25"/>
        <end position="32"/>
    </location>
    <ligand>
        <name>ATP</name>
        <dbReference type="ChEBI" id="CHEBI:30616"/>
    </ligand>
</feature>
<dbReference type="CDD" id="cd17932">
    <property type="entry name" value="DEXQc_UvrD"/>
    <property type="match status" value="1"/>
</dbReference>